<feature type="domain" description="Tyr recombinase" evidence="2">
    <location>
        <begin position="2"/>
        <end position="184"/>
    </location>
</feature>
<dbReference type="SUPFAM" id="SSF56349">
    <property type="entry name" value="DNA breaking-rejoining enzymes"/>
    <property type="match status" value="1"/>
</dbReference>
<dbReference type="Gene3D" id="1.10.443.10">
    <property type="entry name" value="Intergrase catalytic core"/>
    <property type="match status" value="1"/>
</dbReference>
<dbReference type="GO" id="GO:0015074">
    <property type="term" value="P:DNA integration"/>
    <property type="evidence" value="ECO:0007669"/>
    <property type="project" value="InterPro"/>
</dbReference>
<dbReference type="PANTHER" id="PTHR30349:SF82">
    <property type="entry name" value="INTEGRASE_RECOMBINASE YOEC-RELATED"/>
    <property type="match status" value="1"/>
</dbReference>
<dbReference type="Pfam" id="PF00589">
    <property type="entry name" value="Phage_integrase"/>
    <property type="match status" value="1"/>
</dbReference>
<protein>
    <submittedName>
        <fullName evidence="3">Integrase</fullName>
    </submittedName>
</protein>
<dbReference type="InterPro" id="IPR002104">
    <property type="entry name" value="Integrase_catalytic"/>
</dbReference>
<dbReference type="RefSeq" id="WP_063387733.1">
    <property type="nucleotide sequence ID" value="NZ_LWBR01000018.1"/>
</dbReference>
<gene>
    <name evidence="3" type="ORF">AZI98_07870</name>
</gene>
<keyword evidence="4" id="KW-1185">Reference proteome</keyword>
<dbReference type="OrthoDB" id="9788852at2"/>
<evidence type="ECO:0000256" key="1">
    <source>
        <dbReference type="ARBA" id="ARBA00023172"/>
    </source>
</evidence>
<dbReference type="GO" id="GO:0006310">
    <property type="term" value="P:DNA recombination"/>
    <property type="evidence" value="ECO:0007669"/>
    <property type="project" value="UniProtKB-KW"/>
</dbReference>
<evidence type="ECO:0000313" key="4">
    <source>
        <dbReference type="Proteomes" id="UP000076476"/>
    </source>
</evidence>
<evidence type="ECO:0000259" key="2">
    <source>
        <dbReference type="PROSITE" id="PS51898"/>
    </source>
</evidence>
<dbReference type="STRING" id="33936.AZI98_07870"/>
<dbReference type="PANTHER" id="PTHR30349">
    <property type="entry name" value="PHAGE INTEGRASE-RELATED"/>
    <property type="match status" value="1"/>
</dbReference>
<evidence type="ECO:0000313" key="3">
    <source>
        <dbReference type="EMBL" id="KZN96629.1"/>
    </source>
</evidence>
<dbReference type="InterPro" id="IPR050090">
    <property type="entry name" value="Tyrosine_recombinase_XerCD"/>
</dbReference>
<reference evidence="3 4" key="1">
    <citation type="submission" date="2016-04" db="EMBL/GenBank/DDBJ databases">
        <title>Draft genome sequence of Aeribacillus pallidus 8m3 from petroleum reservoir.</title>
        <authorList>
            <person name="Poltaraus A.B."/>
            <person name="Nazina T.N."/>
            <person name="Tourova T.P."/>
            <person name="Malakho S.M."/>
            <person name="Korshunova A.V."/>
            <person name="Sokolova D.S."/>
        </authorList>
    </citation>
    <scope>NUCLEOTIDE SEQUENCE [LARGE SCALE GENOMIC DNA]</scope>
    <source>
        <strain evidence="3 4">8m3</strain>
    </source>
</reference>
<dbReference type="InterPro" id="IPR013762">
    <property type="entry name" value="Integrase-like_cat_sf"/>
</dbReference>
<name>A0A165Y1J6_9BACI</name>
<dbReference type="EMBL" id="LWBR01000018">
    <property type="protein sequence ID" value="KZN96629.1"/>
    <property type="molecule type" value="Genomic_DNA"/>
</dbReference>
<dbReference type="Proteomes" id="UP000076476">
    <property type="component" value="Unassembled WGS sequence"/>
</dbReference>
<dbReference type="AlphaFoldDB" id="A0A165Y1J6"/>
<accession>A0A165Y1J6</accession>
<organism evidence="3 4">
    <name type="scientific">Aeribacillus pallidus</name>
    <dbReference type="NCBI Taxonomy" id="33936"/>
    <lineage>
        <taxon>Bacteria</taxon>
        <taxon>Bacillati</taxon>
        <taxon>Bacillota</taxon>
        <taxon>Bacilli</taxon>
        <taxon>Bacillales</taxon>
        <taxon>Bacillaceae</taxon>
        <taxon>Aeribacillus</taxon>
    </lineage>
</organism>
<dbReference type="PROSITE" id="PS51898">
    <property type="entry name" value="TYR_RECOMBINASE"/>
    <property type="match status" value="1"/>
</dbReference>
<keyword evidence="1" id="KW-0233">DNA recombination</keyword>
<dbReference type="GO" id="GO:0003677">
    <property type="term" value="F:DNA binding"/>
    <property type="evidence" value="ECO:0007669"/>
    <property type="project" value="InterPro"/>
</dbReference>
<sequence>MEYVEALRDIKQINAMKRYLKKHSERDYVLFVFGINTGLKITEILEIKVGDVLGDDGYIKDFYSLPYKESKTTKEVYLNQKVKRAILHYIQSRQLNREDYLFQSAKTNKPITRQQAYRIIHRAAEAVGIQGKIGTNSMRKTFGFHAYKRGVAISLLQKYFHHSSPSETLKYLGISKDEKIKTEIDVNL</sequence>
<dbReference type="InterPro" id="IPR011010">
    <property type="entry name" value="DNA_brk_join_enz"/>
</dbReference>
<comment type="caution">
    <text evidence="3">The sequence shown here is derived from an EMBL/GenBank/DDBJ whole genome shotgun (WGS) entry which is preliminary data.</text>
</comment>
<proteinExistence type="predicted"/>